<evidence type="ECO:0000256" key="1">
    <source>
        <dbReference type="SAM" id="MobiDB-lite"/>
    </source>
</evidence>
<name>A0AAD3T5U1_NEPGR</name>
<comment type="caution">
    <text evidence="2">The sequence shown here is derived from an EMBL/GenBank/DDBJ whole genome shotgun (WGS) entry which is preliminary data.</text>
</comment>
<dbReference type="AlphaFoldDB" id="A0AAD3T5U1"/>
<dbReference type="Proteomes" id="UP001279734">
    <property type="component" value="Unassembled WGS sequence"/>
</dbReference>
<gene>
    <name evidence="2" type="ORF">Nepgr_024954</name>
</gene>
<feature type="region of interest" description="Disordered" evidence="1">
    <location>
        <begin position="16"/>
        <end position="84"/>
    </location>
</feature>
<feature type="compositionally biased region" description="Polar residues" evidence="1">
    <location>
        <begin position="31"/>
        <end position="40"/>
    </location>
</feature>
<organism evidence="2 3">
    <name type="scientific">Nepenthes gracilis</name>
    <name type="common">Slender pitcher plant</name>
    <dbReference type="NCBI Taxonomy" id="150966"/>
    <lineage>
        <taxon>Eukaryota</taxon>
        <taxon>Viridiplantae</taxon>
        <taxon>Streptophyta</taxon>
        <taxon>Embryophyta</taxon>
        <taxon>Tracheophyta</taxon>
        <taxon>Spermatophyta</taxon>
        <taxon>Magnoliopsida</taxon>
        <taxon>eudicotyledons</taxon>
        <taxon>Gunneridae</taxon>
        <taxon>Pentapetalae</taxon>
        <taxon>Caryophyllales</taxon>
        <taxon>Nepenthaceae</taxon>
        <taxon>Nepenthes</taxon>
    </lineage>
</organism>
<evidence type="ECO:0000313" key="2">
    <source>
        <dbReference type="EMBL" id="GMH23111.1"/>
    </source>
</evidence>
<sequence>MPIHFRQKRSQPLPFPLVHFHFSPPPPPPQQRQIMASSLSHKICAPSLSSHRESGASTRLTERARPSPVQTAAPLAAGAGGETAVDAERLEPRVVLRDVYWVFEREVQREHYSSVED</sequence>
<reference evidence="2" key="1">
    <citation type="submission" date="2023-05" db="EMBL/GenBank/DDBJ databases">
        <title>Nepenthes gracilis genome sequencing.</title>
        <authorList>
            <person name="Fukushima K."/>
        </authorList>
    </citation>
    <scope>NUCLEOTIDE SEQUENCE</scope>
    <source>
        <strain evidence="2">SING2019-196</strain>
    </source>
</reference>
<keyword evidence="3" id="KW-1185">Reference proteome</keyword>
<evidence type="ECO:0000313" key="3">
    <source>
        <dbReference type="Proteomes" id="UP001279734"/>
    </source>
</evidence>
<feature type="compositionally biased region" description="Basic and acidic residues" evidence="1">
    <location>
        <begin position="50"/>
        <end position="65"/>
    </location>
</feature>
<dbReference type="EMBL" id="BSYO01000025">
    <property type="protein sequence ID" value="GMH23111.1"/>
    <property type="molecule type" value="Genomic_DNA"/>
</dbReference>
<protein>
    <submittedName>
        <fullName evidence="2">Uncharacterized protein</fullName>
    </submittedName>
</protein>
<proteinExistence type="predicted"/>
<accession>A0AAD3T5U1</accession>